<dbReference type="EMBL" id="JACBZM010000001">
    <property type="protein sequence ID" value="NYI44360.1"/>
    <property type="molecule type" value="Genomic_DNA"/>
</dbReference>
<dbReference type="AlphaFoldDB" id="A0A7Y9ZGF4"/>
<organism evidence="1 3">
    <name type="scientific">Nocardioides aromaticivorans</name>
    <dbReference type="NCBI Taxonomy" id="200618"/>
    <lineage>
        <taxon>Bacteria</taxon>
        <taxon>Bacillati</taxon>
        <taxon>Actinomycetota</taxon>
        <taxon>Actinomycetes</taxon>
        <taxon>Propionibacteriales</taxon>
        <taxon>Nocardioidaceae</taxon>
        <taxon>Nocardioides</taxon>
    </lineage>
</organism>
<gene>
    <name evidence="1" type="ORF">BJ993_001440</name>
    <name evidence="2" type="ORF">CFH99_22030</name>
</gene>
<reference evidence="2 4" key="1">
    <citation type="submission" date="2017-06" db="EMBL/GenBank/DDBJ databases">
        <title>Complete Genome Sequence of the Soil Carbazole-Degrading Bacterium Nocardioides aromaticivorans IC177.</title>
        <authorList>
            <person name="Vejarano F."/>
            <person name="Suzuki-Minakuchi C."/>
            <person name="Ohtsubo Y."/>
            <person name="Tsuda M."/>
            <person name="Okada K."/>
            <person name="Nojiri H."/>
        </authorList>
    </citation>
    <scope>NUCLEOTIDE SEQUENCE [LARGE SCALE GENOMIC DNA]</scope>
    <source>
        <strain evidence="2 4">IC177</strain>
    </source>
</reference>
<dbReference type="RefSeq" id="WP_179648237.1">
    <property type="nucleotide sequence ID" value="NZ_CP022295.1"/>
</dbReference>
<dbReference type="Proteomes" id="UP000662818">
    <property type="component" value="Chromosome"/>
</dbReference>
<accession>A0A7Y9ZGF4</accession>
<name>A0A7Y9ZGF4_9ACTN</name>
<protein>
    <submittedName>
        <fullName evidence="1">Uncharacterized protein</fullName>
    </submittedName>
</protein>
<dbReference type="Proteomes" id="UP000562045">
    <property type="component" value="Unassembled WGS sequence"/>
</dbReference>
<evidence type="ECO:0000313" key="4">
    <source>
        <dbReference type="Proteomes" id="UP000662818"/>
    </source>
</evidence>
<proteinExistence type="predicted"/>
<keyword evidence="4" id="KW-1185">Reference proteome</keyword>
<sequence length="310" mass="32110">MPTIDLTTVATLDDNRPAQPLDAAPRRIGVTLRELQHAAALAGDAPLPFDVAEPVAADAMQSRLGSSPTTTDDQSYRAVVAALHDPGDALTRRGLLTDGVLDPGLAGAIGLLAAPRTAVDIDLRMAGVQAKVWHRQDRSAVASLATVDGIVFELGWFGIDAWAGELARAAAVSEDVELGASTVPSYVDLPFELADAAAEATRVGRGDLLPVLAARHSGAVLGPDGVLPDDAVARLLTSLAGEAQGRLRALVADVSGDAVDTVGVVSWTLLADGWRALRPHQLDGVPRLEVRSVEPADLAKVVAPVLEGAR</sequence>
<evidence type="ECO:0000313" key="1">
    <source>
        <dbReference type="EMBL" id="NYI44360.1"/>
    </source>
</evidence>
<reference evidence="1 3" key="2">
    <citation type="submission" date="2020-07" db="EMBL/GenBank/DDBJ databases">
        <title>Sequencing the genomes of 1000 actinobacteria strains.</title>
        <authorList>
            <person name="Klenk H.-P."/>
        </authorList>
    </citation>
    <scope>NUCLEOTIDE SEQUENCE [LARGE SCALE GENOMIC DNA]</scope>
    <source>
        <strain evidence="1 3">DSM 15131</strain>
    </source>
</reference>
<dbReference type="EMBL" id="CP022295">
    <property type="protein sequence ID" value="QSR28306.1"/>
    <property type="molecule type" value="Genomic_DNA"/>
</dbReference>
<evidence type="ECO:0000313" key="2">
    <source>
        <dbReference type="EMBL" id="QSR28306.1"/>
    </source>
</evidence>
<evidence type="ECO:0000313" key="3">
    <source>
        <dbReference type="Proteomes" id="UP000562045"/>
    </source>
</evidence>